<dbReference type="Proteomes" id="UP001432062">
    <property type="component" value="Chromosome"/>
</dbReference>
<gene>
    <name evidence="2" type="ORF">OG563_23870</name>
</gene>
<keyword evidence="3" id="KW-1185">Reference proteome</keyword>
<reference evidence="2" key="1">
    <citation type="submission" date="2022-10" db="EMBL/GenBank/DDBJ databases">
        <title>The complete genomes of actinobacterial strains from the NBC collection.</title>
        <authorList>
            <person name="Joergensen T.S."/>
            <person name="Alvarez Arevalo M."/>
            <person name="Sterndorff E.B."/>
            <person name="Faurdal D."/>
            <person name="Vuksanovic O."/>
            <person name="Mourched A.-S."/>
            <person name="Charusanti P."/>
            <person name="Shaw S."/>
            <person name="Blin K."/>
            <person name="Weber T."/>
        </authorList>
    </citation>
    <scope>NUCLEOTIDE SEQUENCE</scope>
    <source>
        <strain evidence="2">NBC_01482</strain>
    </source>
</reference>
<feature type="compositionally biased region" description="Polar residues" evidence="1">
    <location>
        <begin position="127"/>
        <end position="142"/>
    </location>
</feature>
<organism evidence="2 3">
    <name type="scientific">Nocardia vinacea</name>
    <dbReference type="NCBI Taxonomy" id="96468"/>
    <lineage>
        <taxon>Bacteria</taxon>
        <taxon>Bacillati</taxon>
        <taxon>Actinomycetota</taxon>
        <taxon>Actinomycetes</taxon>
        <taxon>Mycobacteriales</taxon>
        <taxon>Nocardiaceae</taxon>
        <taxon>Nocardia</taxon>
    </lineage>
</organism>
<dbReference type="RefSeq" id="WP_329405126.1">
    <property type="nucleotide sequence ID" value="NZ_CP109441.1"/>
</dbReference>
<proteinExistence type="predicted"/>
<dbReference type="EMBL" id="CP109441">
    <property type="protein sequence ID" value="WUV42313.1"/>
    <property type="molecule type" value="Genomic_DNA"/>
</dbReference>
<evidence type="ECO:0000313" key="2">
    <source>
        <dbReference type="EMBL" id="WUV42313.1"/>
    </source>
</evidence>
<feature type="compositionally biased region" description="Low complexity" evidence="1">
    <location>
        <begin position="112"/>
        <end position="126"/>
    </location>
</feature>
<protein>
    <submittedName>
        <fullName evidence="2">Uncharacterized protein</fullName>
    </submittedName>
</protein>
<evidence type="ECO:0000313" key="3">
    <source>
        <dbReference type="Proteomes" id="UP001432062"/>
    </source>
</evidence>
<feature type="region of interest" description="Disordered" evidence="1">
    <location>
        <begin position="84"/>
        <end position="182"/>
    </location>
</feature>
<sequence length="182" mass="19650">MNREEPMLDLAGGDVGMSRHLAKALNIIVGSPGLAPDLKAQMQEILQGKGTIRDLVHGESFARLGDAVIPKALEDFAATSPEEIQRKAELGNAVLESYRNQDPETSPPAEPSPSSSPEQSPTSAPQRTPSTSASEVGSSGNRPASHVIPGTRKPNRDRIVTPDDLDDDDLYFQDRNQRGWLE</sequence>
<evidence type="ECO:0000256" key="1">
    <source>
        <dbReference type="SAM" id="MobiDB-lite"/>
    </source>
</evidence>
<accession>A0ABZ1YGZ7</accession>
<name>A0ABZ1YGZ7_9NOCA</name>